<dbReference type="RefSeq" id="WP_008305314.1">
    <property type="nucleotide sequence ID" value="NZ_BAEK01000065.1"/>
</dbReference>
<name>A0ABQ0IAW8_9ALTE</name>
<dbReference type="Gene3D" id="2.160.20.80">
    <property type="entry name" value="E3 ubiquitin-protein ligase SopA"/>
    <property type="match status" value="1"/>
</dbReference>
<gene>
    <name evidence="1" type="ORF">GAGA_3604</name>
</gene>
<dbReference type="Pfam" id="PF00805">
    <property type="entry name" value="Pentapeptide"/>
    <property type="match status" value="1"/>
</dbReference>
<dbReference type="NCBIfam" id="NF033086">
    <property type="entry name" value="penta_rpt_Qnr"/>
    <property type="match status" value="1"/>
</dbReference>
<keyword evidence="2" id="KW-1185">Reference proteome</keyword>
<dbReference type="InterPro" id="IPR051082">
    <property type="entry name" value="Pentapeptide-BTB/POZ_domain"/>
</dbReference>
<organism evidence="1 2">
    <name type="scientific">Paraglaciecola agarilytica NO2</name>
    <dbReference type="NCBI Taxonomy" id="1125747"/>
    <lineage>
        <taxon>Bacteria</taxon>
        <taxon>Pseudomonadati</taxon>
        <taxon>Pseudomonadota</taxon>
        <taxon>Gammaproteobacteria</taxon>
        <taxon>Alteromonadales</taxon>
        <taxon>Alteromonadaceae</taxon>
        <taxon>Paraglaciecola</taxon>
    </lineage>
</organism>
<comment type="caution">
    <text evidence="1">The sequence shown here is derived from an EMBL/GenBank/DDBJ whole genome shotgun (WGS) entry which is preliminary data.</text>
</comment>
<protein>
    <submittedName>
        <fullName evidence="1">Pentapeptide repeat</fullName>
    </submittedName>
</protein>
<dbReference type="Proteomes" id="UP000008372">
    <property type="component" value="Unassembled WGS sequence"/>
</dbReference>
<dbReference type="InterPro" id="IPR001646">
    <property type="entry name" value="5peptide_repeat"/>
</dbReference>
<proteinExistence type="predicted"/>
<evidence type="ECO:0000313" key="2">
    <source>
        <dbReference type="Proteomes" id="UP000008372"/>
    </source>
</evidence>
<reference evidence="1 2" key="1">
    <citation type="journal article" date="2014" name="Environ. Microbiol.">
        <title>Comparative genomics of the marine bacterial genus Glaciecola reveals the high degree of genomic diversity and genomic characteristic for cold adaptation.</title>
        <authorList>
            <person name="Qin Q.L."/>
            <person name="Xie B.B."/>
            <person name="Yu Y."/>
            <person name="Shu Y.L."/>
            <person name="Rong J.C."/>
            <person name="Zhang Y.J."/>
            <person name="Zhao D.L."/>
            <person name="Chen X.L."/>
            <person name="Zhang X.Y."/>
            <person name="Chen B."/>
            <person name="Zhou B.C."/>
            <person name="Zhang Y.Z."/>
        </authorList>
    </citation>
    <scope>NUCLEOTIDE SEQUENCE [LARGE SCALE GENOMIC DNA]</scope>
    <source>
        <strain evidence="1 2">NO2</strain>
    </source>
</reference>
<dbReference type="SUPFAM" id="SSF141571">
    <property type="entry name" value="Pentapeptide repeat-like"/>
    <property type="match status" value="2"/>
</dbReference>
<accession>A0ABQ0IAW8</accession>
<dbReference type="Pfam" id="PF13599">
    <property type="entry name" value="Pentapeptide_4"/>
    <property type="match status" value="1"/>
</dbReference>
<sequence>MIEINQVFNKVNYSKQDLQDSTFTNCKFYQCDFTNANLRDSRFIDCIFIEKGSTEGCQFSYSDLRDSSFKDCQLSLSNFKGAMCFGIEFKNCDLKGADFLQTKFLNQISNSIYFCSAYITGCNLTYVNLERQCIEKCDLFDNKWFGANLRGASLKDSDLSRGLFSEDCWGQFNMQGCNLCHAELNGLDPRKVDLTGVKICTWQQEQLVEQMGLIIMAD</sequence>
<dbReference type="PANTHER" id="PTHR14136:SF17">
    <property type="entry name" value="BTB_POZ DOMAIN-CONTAINING PROTEIN KCTD9"/>
    <property type="match status" value="1"/>
</dbReference>
<evidence type="ECO:0000313" key="1">
    <source>
        <dbReference type="EMBL" id="GAC06437.1"/>
    </source>
</evidence>
<dbReference type="EMBL" id="BAEK01000065">
    <property type="protein sequence ID" value="GAC06437.1"/>
    <property type="molecule type" value="Genomic_DNA"/>
</dbReference>
<dbReference type="PANTHER" id="PTHR14136">
    <property type="entry name" value="BTB_POZ DOMAIN-CONTAINING PROTEIN KCTD9"/>
    <property type="match status" value="1"/>
</dbReference>